<organism evidence="2 3">
    <name type="scientific">Trujillonella endophytica</name>
    <dbReference type="NCBI Taxonomy" id="673521"/>
    <lineage>
        <taxon>Bacteria</taxon>
        <taxon>Bacillati</taxon>
        <taxon>Actinomycetota</taxon>
        <taxon>Actinomycetes</taxon>
        <taxon>Geodermatophilales</taxon>
        <taxon>Geodermatophilaceae</taxon>
        <taxon>Trujillonella</taxon>
    </lineage>
</organism>
<dbReference type="Gene3D" id="3.40.50.360">
    <property type="match status" value="1"/>
</dbReference>
<dbReference type="AlphaFoldDB" id="A0A1H8SZY1"/>
<dbReference type="PROSITE" id="PS50902">
    <property type="entry name" value="FLAVODOXIN_LIKE"/>
    <property type="match status" value="1"/>
</dbReference>
<protein>
    <submittedName>
        <fullName evidence="2">Flavodoxin</fullName>
    </submittedName>
</protein>
<dbReference type="SUPFAM" id="SSF52218">
    <property type="entry name" value="Flavoproteins"/>
    <property type="match status" value="1"/>
</dbReference>
<dbReference type="GO" id="GO:0010181">
    <property type="term" value="F:FMN binding"/>
    <property type="evidence" value="ECO:0007669"/>
    <property type="project" value="InterPro"/>
</dbReference>
<feature type="domain" description="Flavodoxin-like" evidence="1">
    <location>
        <begin position="4"/>
        <end position="168"/>
    </location>
</feature>
<evidence type="ECO:0000259" key="1">
    <source>
        <dbReference type="PROSITE" id="PS50902"/>
    </source>
</evidence>
<evidence type="ECO:0000313" key="2">
    <source>
        <dbReference type="EMBL" id="SEO84105.1"/>
    </source>
</evidence>
<dbReference type="Proteomes" id="UP000198960">
    <property type="component" value="Unassembled WGS sequence"/>
</dbReference>
<reference evidence="3" key="1">
    <citation type="submission" date="2016-10" db="EMBL/GenBank/DDBJ databases">
        <authorList>
            <person name="Varghese N."/>
            <person name="Submissions S."/>
        </authorList>
    </citation>
    <scope>NUCLEOTIDE SEQUENCE [LARGE SCALE GENOMIC DNA]</scope>
    <source>
        <strain evidence="3">DSM 45413</strain>
    </source>
</reference>
<dbReference type="STRING" id="673521.SAMN05660991_01951"/>
<dbReference type="InterPro" id="IPR029039">
    <property type="entry name" value="Flavoprotein-like_sf"/>
</dbReference>
<gene>
    <name evidence="2" type="ORF">SAMN05660991_01951</name>
</gene>
<proteinExistence type="predicted"/>
<dbReference type="OrthoDB" id="3253043at2"/>
<dbReference type="EMBL" id="FOEE01000005">
    <property type="protein sequence ID" value="SEO84105.1"/>
    <property type="molecule type" value="Genomic_DNA"/>
</dbReference>
<dbReference type="RefSeq" id="WP_139220451.1">
    <property type="nucleotide sequence ID" value="NZ_FOEE01000005.1"/>
</dbReference>
<name>A0A1H8SZY1_9ACTN</name>
<evidence type="ECO:0000313" key="3">
    <source>
        <dbReference type="Proteomes" id="UP000198960"/>
    </source>
</evidence>
<accession>A0A1H8SZY1</accession>
<dbReference type="InterPro" id="IPR008254">
    <property type="entry name" value="Flavodoxin/NO_synth"/>
</dbReference>
<sequence>MARALIVFESVFGDARTIARAIADGLSGSVQVDVVAAADGPAEIGPDVDLLVVGGPNHGLSMPRPSTREGAVKQYGGEIPDTSRGLHEWLEAVRVPHSGTRAAAFDTRSDHPKLLVKMDRASRTEEKLLRGHGLPLLAPAEHFYVTDAKGPLADGEEDRARRWGADLAQALAAQPAGRG</sequence>
<keyword evidence="3" id="KW-1185">Reference proteome</keyword>